<dbReference type="SUPFAM" id="SSF47571">
    <property type="entry name" value="Cloroperoxidase"/>
    <property type="match status" value="1"/>
</dbReference>
<dbReference type="PROSITE" id="PS51405">
    <property type="entry name" value="HEME_HALOPEROXIDASE"/>
    <property type="match status" value="1"/>
</dbReference>
<keyword evidence="11" id="KW-1185">Reference proteome</keyword>
<keyword evidence="2" id="KW-0575">Peroxidase</keyword>
<evidence type="ECO:0000256" key="7">
    <source>
        <dbReference type="ARBA" id="ARBA00025795"/>
    </source>
</evidence>
<dbReference type="GO" id="GO:0046872">
    <property type="term" value="F:metal ion binding"/>
    <property type="evidence" value="ECO:0007669"/>
    <property type="project" value="UniProtKB-KW"/>
</dbReference>
<evidence type="ECO:0000256" key="3">
    <source>
        <dbReference type="ARBA" id="ARBA00022617"/>
    </source>
</evidence>
<keyword evidence="5" id="KW-0560">Oxidoreductase</keyword>
<comment type="cofactor">
    <cofactor evidence="1">
        <name>heme b</name>
        <dbReference type="ChEBI" id="CHEBI:60344"/>
    </cofactor>
</comment>
<sequence>MARIASLLIVVASCQAYSFHHWSPPGPGDLRAPCPMMNTLSNHGILPHNGRNIDLNTTLGGLGMLNLEPELAGYLFDFGVLTNPELNATTFTLQHLGNHNILEHDASFSRRDAYFGQDPSFFDAATFAETRSYWHSPIIDVNTMARARVERLKTSISGNPEYSMSKIGTRISLDGSVAILLMFGDGETLRAPKEFVTYFFGEWPASGMPTRSLVST</sequence>
<comment type="similarity">
    <text evidence="7">Belongs to the chloroperoxidase family.</text>
</comment>
<feature type="signal peptide" evidence="8">
    <location>
        <begin position="1"/>
        <end position="16"/>
    </location>
</feature>
<evidence type="ECO:0000256" key="1">
    <source>
        <dbReference type="ARBA" id="ARBA00001970"/>
    </source>
</evidence>
<evidence type="ECO:0000256" key="6">
    <source>
        <dbReference type="ARBA" id="ARBA00023004"/>
    </source>
</evidence>
<dbReference type="GO" id="GO:0004601">
    <property type="term" value="F:peroxidase activity"/>
    <property type="evidence" value="ECO:0007669"/>
    <property type="project" value="UniProtKB-KW"/>
</dbReference>
<evidence type="ECO:0000256" key="8">
    <source>
        <dbReference type="SAM" id="SignalP"/>
    </source>
</evidence>
<protein>
    <submittedName>
        <fullName evidence="10">Cloroperoxidase</fullName>
    </submittedName>
</protein>
<dbReference type="Gene3D" id="1.10.489.10">
    <property type="entry name" value="Chloroperoxidase-like"/>
    <property type="match status" value="1"/>
</dbReference>
<comment type="caution">
    <text evidence="10">The sequence shown here is derived from an EMBL/GenBank/DDBJ whole genome shotgun (WGS) entry which is preliminary data.</text>
</comment>
<dbReference type="PANTHER" id="PTHR33577:SF7">
    <property type="entry name" value="HEME HALOPEROXIDASE FAMILY PROFILE DOMAIN-CONTAINING PROTEIN"/>
    <property type="match status" value="1"/>
</dbReference>
<keyword evidence="4" id="KW-0479">Metal-binding</keyword>
<keyword evidence="6" id="KW-0408">Iron</keyword>
<evidence type="ECO:0000256" key="5">
    <source>
        <dbReference type="ARBA" id="ARBA00023002"/>
    </source>
</evidence>
<dbReference type="InterPro" id="IPR000028">
    <property type="entry name" value="Chloroperoxidase"/>
</dbReference>
<dbReference type="InterPro" id="IPR036851">
    <property type="entry name" value="Chloroperoxidase-like_sf"/>
</dbReference>
<evidence type="ECO:0000313" key="10">
    <source>
        <dbReference type="EMBL" id="KAK8115390.1"/>
    </source>
</evidence>
<keyword evidence="8" id="KW-0732">Signal</keyword>
<dbReference type="AlphaFoldDB" id="A0AAW0QYC8"/>
<evidence type="ECO:0000313" key="11">
    <source>
        <dbReference type="Proteomes" id="UP001392437"/>
    </source>
</evidence>
<organism evidence="10 11">
    <name type="scientific">Apiospora kogelbergensis</name>
    <dbReference type="NCBI Taxonomy" id="1337665"/>
    <lineage>
        <taxon>Eukaryota</taxon>
        <taxon>Fungi</taxon>
        <taxon>Dikarya</taxon>
        <taxon>Ascomycota</taxon>
        <taxon>Pezizomycotina</taxon>
        <taxon>Sordariomycetes</taxon>
        <taxon>Xylariomycetidae</taxon>
        <taxon>Amphisphaeriales</taxon>
        <taxon>Apiosporaceae</taxon>
        <taxon>Apiospora</taxon>
    </lineage>
</organism>
<dbReference type="Proteomes" id="UP001392437">
    <property type="component" value="Unassembled WGS sequence"/>
</dbReference>
<gene>
    <name evidence="10" type="ORF">PG999_007459</name>
</gene>
<dbReference type="EMBL" id="JAQQWP010000006">
    <property type="protein sequence ID" value="KAK8115390.1"/>
    <property type="molecule type" value="Genomic_DNA"/>
</dbReference>
<name>A0AAW0QYC8_9PEZI</name>
<evidence type="ECO:0000259" key="9">
    <source>
        <dbReference type="PROSITE" id="PS51405"/>
    </source>
</evidence>
<evidence type="ECO:0000256" key="2">
    <source>
        <dbReference type="ARBA" id="ARBA00022559"/>
    </source>
</evidence>
<reference evidence="10 11" key="1">
    <citation type="submission" date="2023-01" db="EMBL/GenBank/DDBJ databases">
        <title>Analysis of 21 Apiospora genomes using comparative genomics revels a genus with tremendous synthesis potential of carbohydrate active enzymes and secondary metabolites.</title>
        <authorList>
            <person name="Sorensen T."/>
        </authorList>
    </citation>
    <scope>NUCLEOTIDE SEQUENCE [LARGE SCALE GENOMIC DNA]</scope>
    <source>
        <strain evidence="10 11">CBS 117206</strain>
    </source>
</reference>
<accession>A0AAW0QYC8</accession>
<feature type="chain" id="PRO_5043866834" evidence="8">
    <location>
        <begin position="17"/>
        <end position="216"/>
    </location>
</feature>
<dbReference type="Pfam" id="PF01328">
    <property type="entry name" value="Peroxidase_2"/>
    <property type="match status" value="1"/>
</dbReference>
<feature type="domain" description="Heme haloperoxidase family profile" evidence="9">
    <location>
        <begin position="18"/>
        <end position="216"/>
    </location>
</feature>
<proteinExistence type="inferred from homology"/>
<keyword evidence="3" id="KW-0349">Heme</keyword>
<dbReference type="PANTHER" id="PTHR33577">
    <property type="entry name" value="STERIGMATOCYSTIN BIOSYNTHESIS PEROXIDASE STCC-RELATED"/>
    <property type="match status" value="1"/>
</dbReference>
<evidence type="ECO:0000256" key="4">
    <source>
        <dbReference type="ARBA" id="ARBA00022723"/>
    </source>
</evidence>